<dbReference type="Proteomes" id="UP000010472">
    <property type="component" value="Chromosome"/>
</dbReference>
<dbReference type="AlphaFoldDB" id="K9W5U3"/>
<reference evidence="1 2" key="1">
    <citation type="submission" date="2012-06" db="EMBL/GenBank/DDBJ databases">
        <title>Finished chromosome of genome of Crinalium epipsammum PCC 9333.</title>
        <authorList>
            <consortium name="US DOE Joint Genome Institute"/>
            <person name="Gugger M."/>
            <person name="Coursin T."/>
            <person name="Rippka R."/>
            <person name="Tandeau De Marsac N."/>
            <person name="Huntemann M."/>
            <person name="Wei C.-L."/>
            <person name="Han J."/>
            <person name="Detter J.C."/>
            <person name="Han C."/>
            <person name="Tapia R."/>
            <person name="Davenport K."/>
            <person name="Daligault H."/>
            <person name="Erkkila T."/>
            <person name="Gu W."/>
            <person name="Munk A.C.C."/>
            <person name="Teshima H."/>
            <person name="Xu Y."/>
            <person name="Chain P."/>
            <person name="Chen A."/>
            <person name="Krypides N."/>
            <person name="Mavromatis K."/>
            <person name="Markowitz V."/>
            <person name="Szeto E."/>
            <person name="Ivanova N."/>
            <person name="Mikhailova N."/>
            <person name="Ovchinnikova G."/>
            <person name="Pagani I."/>
            <person name="Pati A."/>
            <person name="Goodwin L."/>
            <person name="Peters L."/>
            <person name="Pitluck S."/>
            <person name="Woyke T."/>
            <person name="Kerfeld C."/>
        </authorList>
    </citation>
    <scope>NUCLEOTIDE SEQUENCE [LARGE SCALE GENOMIC DNA]</scope>
    <source>
        <strain evidence="1 2">PCC 9333</strain>
    </source>
</reference>
<evidence type="ECO:0000313" key="1">
    <source>
        <dbReference type="EMBL" id="AFZ15112.1"/>
    </source>
</evidence>
<protein>
    <submittedName>
        <fullName evidence="1">Uncharacterized protein</fullName>
    </submittedName>
</protein>
<dbReference type="RefSeq" id="WP_015205206.1">
    <property type="nucleotide sequence ID" value="NC_019753.1"/>
</dbReference>
<dbReference type="EMBL" id="CP003620">
    <property type="protein sequence ID" value="AFZ15112.1"/>
    <property type="molecule type" value="Genomic_DNA"/>
</dbReference>
<evidence type="ECO:0000313" key="2">
    <source>
        <dbReference type="Proteomes" id="UP000010472"/>
    </source>
</evidence>
<dbReference type="STRING" id="1173022.Cri9333_4326"/>
<dbReference type="HOGENOM" id="CLU_2421970_0_0_3"/>
<keyword evidence="2" id="KW-1185">Reference proteome</keyword>
<dbReference type="KEGG" id="cep:Cri9333_4326"/>
<proteinExistence type="predicted"/>
<organism evidence="1 2">
    <name type="scientific">Crinalium epipsammum PCC 9333</name>
    <dbReference type="NCBI Taxonomy" id="1173022"/>
    <lineage>
        <taxon>Bacteria</taxon>
        <taxon>Bacillati</taxon>
        <taxon>Cyanobacteriota</taxon>
        <taxon>Cyanophyceae</taxon>
        <taxon>Gomontiellales</taxon>
        <taxon>Gomontiellaceae</taxon>
        <taxon>Crinalium</taxon>
    </lineage>
</organism>
<name>K9W5U3_9CYAN</name>
<sequence>MRKLVQDVSDHSTQEAINKAGLILEVVMKRLLILCTFLAGAPTLHSLSINQVNFSNLQQPAVQQEAQATEPDTIQVVRLPEQAELPQQPEY</sequence>
<gene>
    <name evidence="1" type="ORF">Cri9333_4326</name>
</gene>
<accession>K9W5U3</accession>